<sequence>MACLSMMTRPARAPPLCDPPPTPTLAIWGGTVGPARSEHDRRSAHLMDGDGRQDCLWCMRVQCMSLARQCGCACVPPDPAGVVCSHFCPFVVRLHAPLPRLSPRRGLLSPAAGQSNMNIWFAAMVRTSQFGQQLNERMAPKRKNKRFVPKHLSLKMISAMWQ</sequence>
<accession>A0A6T1ZMS2</accession>
<reference evidence="1" key="1">
    <citation type="submission" date="2021-01" db="EMBL/GenBank/DDBJ databases">
        <authorList>
            <person name="Corre E."/>
            <person name="Pelletier E."/>
            <person name="Niang G."/>
            <person name="Scheremetjew M."/>
            <person name="Finn R."/>
            <person name="Kale V."/>
            <person name="Holt S."/>
            <person name="Cochrane G."/>
            <person name="Meng A."/>
            <person name="Brown T."/>
            <person name="Cohen L."/>
        </authorList>
    </citation>
    <scope>NUCLEOTIDE SEQUENCE</scope>
    <source>
        <strain evidence="1">CCMP1594</strain>
    </source>
</reference>
<organism evidence="1">
    <name type="scientific">Eutreptiella gymnastica</name>
    <dbReference type="NCBI Taxonomy" id="73025"/>
    <lineage>
        <taxon>Eukaryota</taxon>
        <taxon>Discoba</taxon>
        <taxon>Euglenozoa</taxon>
        <taxon>Euglenida</taxon>
        <taxon>Spirocuta</taxon>
        <taxon>Euglenophyceae</taxon>
        <taxon>Eutreptiales</taxon>
        <taxon>Eutreptiaceae</taxon>
        <taxon>Eutreptiella</taxon>
    </lineage>
</organism>
<proteinExistence type="predicted"/>
<protein>
    <submittedName>
        <fullName evidence="1">Uncharacterized protein</fullName>
    </submittedName>
</protein>
<dbReference type="EMBL" id="HBJA01060601">
    <property type="protein sequence ID" value="CAE0810297.1"/>
    <property type="molecule type" value="Transcribed_RNA"/>
</dbReference>
<evidence type="ECO:0000313" key="2">
    <source>
        <dbReference type="EMBL" id="CAE0810297.1"/>
    </source>
</evidence>
<dbReference type="EMBL" id="HBJA01060600">
    <property type="protein sequence ID" value="CAE0810296.1"/>
    <property type="molecule type" value="Transcribed_RNA"/>
</dbReference>
<name>A0A6T1ZMS2_9EUGL</name>
<evidence type="ECO:0000313" key="1">
    <source>
        <dbReference type="EMBL" id="CAE0810296.1"/>
    </source>
</evidence>
<dbReference type="AlphaFoldDB" id="A0A6T1ZMS2"/>
<gene>
    <name evidence="1" type="ORF">EGYM00163_LOCUS21431</name>
    <name evidence="2" type="ORF">EGYM00163_LOCUS21432</name>
</gene>